<evidence type="ECO:0000256" key="3">
    <source>
        <dbReference type="ARBA" id="ARBA00022729"/>
    </source>
</evidence>
<dbReference type="InterPro" id="IPR045014">
    <property type="entry name" value="TM41A/B"/>
</dbReference>
<organism evidence="9">
    <name type="scientific">Phallusia mammillata</name>
    <dbReference type="NCBI Taxonomy" id="59560"/>
    <lineage>
        <taxon>Eukaryota</taxon>
        <taxon>Metazoa</taxon>
        <taxon>Chordata</taxon>
        <taxon>Tunicata</taxon>
        <taxon>Ascidiacea</taxon>
        <taxon>Phlebobranchia</taxon>
        <taxon>Ascidiidae</taxon>
        <taxon>Phallusia</taxon>
    </lineage>
</organism>
<keyword evidence="3" id="KW-0732">Signal</keyword>
<accession>A0A6F9DVN1</accession>
<evidence type="ECO:0000256" key="1">
    <source>
        <dbReference type="ARBA" id="ARBA00004141"/>
    </source>
</evidence>
<comment type="subcellular location">
    <subcellularLocation>
        <location evidence="1">Membrane</location>
        <topology evidence="1">Multi-pass membrane protein</topology>
    </subcellularLocation>
</comment>
<dbReference type="GO" id="GO:0016020">
    <property type="term" value="C:membrane"/>
    <property type="evidence" value="ECO:0007669"/>
    <property type="project" value="UniProtKB-SubCell"/>
</dbReference>
<dbReference type="EMBL" id="LR791236">
    <property type="protein sequence ID" value="CAB3267098.1"/>
    <property type="molecule type" value="mRNA"/>
</dbReference>
<keyword evidence="5 7" id="KW-0472">Membrane</keyword>
<dbReference type="AlphaFoldDB" id="A0A6F9DVN1"/>
<gene>
    <name evidence="9" type="primary">Tmem41a</name>
</gene>
<evidence type="ECO:0000256" key="4">
    <source>
        <dbReference type="ARBA" id="ARBA00022989"/>
    </source>
</evidence>
<feature type="domain" description="VTT" evidence="8">
    <location>
        <begin position="78"/>
        <end position="198"/>
    </location>
</feature>
<dbReference type="Pfam" id="PF09335">
    <property type="entry name" value="VTT_dom"/>
    <property type="match status" value="1"/>
</dbReference>
<dbReference type="InterPro" id="IPR032816">
    <property type="entry name" value="VTT_dom"/>
</dbReference>
<keyword evidence="2 7" id="KW-0812">Transmembrane</keyword>
<name>A0A6F9DVN1_9ASCI</name>
<feature type="transmembrane region" description="Helical" evidence="7">
    <location>
        <begin position="177"/>
        <end position="197"/>
    </location>
</feature>
<evidence type="ECO:0000313" key="9">
    <source>
        <dbReference type="EMBL" id="CAB3267098.1"/>
    </source>
</evidence>
<evidence type="ECO:0000256" key="5">
    <source>
        <dbReference type="ARBA" id="ARBA00023136"/>
    </source>
</evidence>
<feature type="transmembrane region" description="Helical" evidence="7">
    <location>
        <begin position="59"/>
        <end position="78"/>
    </location>
</feature>
<dbReference type="PANTHER" id="PTHR43220">
    <property type="match status" value="1"/>
</dbReference>
<protein>
    <submittedName>
        <fullName evidence="9">Transmembrane protein 41A-A-like</fullName>
    </submittedName>
</protein>
<proteinExistence type="evidence at transcript level"/>
<feature type="transmembrane region" description="Helical" evidence="7">
    <location>
        <begin position="7"/>
        <end position="24"/>
    </location>
</feature>
<evidence type="ECO:0000256" key="6">
    <source>
        <dbReference type="ARBA" id="ARBA00025797"/>
    </source>
</evidence>
<keyword evidence="4 7" id="KW-1133">Transmembrane helix</keyword>
<evidence type="ECO:0000256" key="2">
    <source>
        <dbReference type="ARBA" id="ARBA00022692"/>
    </source>
</evidence>
<comment type="similarity">
    <text evidence="6">Belongs to the TMEM41 family.</text>
</comment>
<reference evidence="9" key="1">
    <citation type="submission" date="2020-04" db="EMBL/GenBank/DDBJ databases">
        <authorList>
            <person name="Neveu A P."/>
        </authorList>
    </citation>
    <scope>NUCLEOTIDE SEQUENCE</scope>
    <source>
        <tissue evidence="9">Whole embryo</tissue>
    </source>
</reference>
<evidence type="ECO:0000259" key="8">
    <source>
        <dbReference type="Pfam" id="PF09335"/>
    </source>
</evidence>
<evidence type="ECO:0000256" key="7">
    <source>
        <dbReference type="SAM" id="Phobius"/>
    </source>
</evidence>
<dbReference type="PANTHER" id="PTHR43220:SF21">
    <property type="entry name" value="TRANSMEMBRANE PROTEIN 41A"/>
    <property type="match status" value="1"/>
</dbReference>
<feature type="transmembrane region" description="Helical" evidence="7">
    <location>
        <begin position="90"/>
        <end position="116"/>
    </location>
</feature>
<feature type="transmembrane region" description="Helical" evidence="7">
    <location>
        <begin position="209"/>
        <end position="231"/>
    </location>
</feature>
<sequence length="241" mass="27191">MKAVHSVLSLLGIFGIFTTWLYFLSQQFDSNNVEIHFPKDLEDLKNLSASLRQHQQDNFALVFLLFCSAYIYKQTFAIPGSVFMNILAGALLGTWIAFPLVCILTAMGASCCFLLSKTFGRDLLLQRFSDRILAWQNKLQENHSRLFFFLLSVRLFPASPNWFLNMTSPIVGVPIKLFFISVLFGLMPYNFICVQTGSVLSSINSLDDIFSTTMFLSMLLVAAAVFLPGILMGKISRKHEN</sequence>